<reference evidence="2 3" key="1">
    <citation type="submission" date="2011-11" db="EMBL/GenBank/DDBJ databases">
        <title>Complete sequence of Spirochaeta sp. grapes.</title>
        <authorList>
            <consortium name="US DOE Joint Genome Institute"/>
            <person name="Lucas S."/>
            <person name="Han J."/>
            <person name="Lapidus A."/>
            <person name="Cheng J.-F."/>
            <person name="Goodwin L."/>
            <person name="Pitluck S."/>
            <person name="Peters L."/>
            <person name="Ovchinnikova G."/>
            <person name="Munk A.C."/>
            <person name="Detter J.C."/>
            <person name="Han C."/>
            <person name="Tapia R."/>
            <person name="Land M."/>
            <person name="Hauser L."/>
            <person name="Kyrpides N."/>
            <person name="Ivanova N."/>
            <person name="Pagani I."/>
            <person name="Ritalahtilisa K."/>
            <person name="Loeffler F."/>
            <person name="Woyke T."/>
        </authorList>
    </citation>
    <scope>NUCLEOTIDE SEQUENCE [LARGE SCALE GENOMIC DNA]</scope>
    <source>
        <strain evidence="3">ATCC BAA-1885 / DSM 22778 / Grapes</strain>
    </source>
</reference>
<evidence type="ECO:0000313" key="2">
    <source>
        <dbReference type="EMBL" id="AEV28648.1"/>
    </source>
</evidence>
<keyword evidence="2" id="KW-0449">Lipoprotein</keyword>
<dbReference type="eggNOG" id="COG4939">
    <property type="taxonomic scope" value="Bacteria"/>
</dbReference>
<sequence length="433" mass="45432">MKRNSLLTCLVLLSSVALLVTGCSKEAVKSETEAAETVVKQVVAAPVPAKQAEPAKYADGIYFAMDDAFASSGWKETATVTVQGGKIVSADWNGVNSNGGADKKTFDKAGKYNMVKFGNAQADWSVQAAKAEAYLVSTQDPAKITYKDNEGHTDDIAGVSVHVSAFFNLAAKALSAGPVGRGPLADGVYFAIDEAYASSGWKDYVSLTVINGRIAGADWSGVNMANQDKKAFDKAGNYNMVKFGGAQADWYVQAEKAEAYLIANQDFAKLSYSDNEGHTDDIAGVSVHVGGFANLVGKALAAGPVAIGSYADGTYFASEDAFGSTGWKETVSLFVSNGRIVNVNWSGVNENGDDKKAYSADGSYGMVAIGKASAEWHVQAAAVENYLLSTQDPAKISYKDSEGHTDDIGGASIHVSSFFTLVNKALAAGVVKK</sequence>
<dbReference type="Gene3D" id="3.90.1010.20">
    <property type="match status" value="3"/>
</dbReference>
<dbReference type="OrthoDB" id="384237at2"/>
<dbReference type="KEGG" id="sgp:SpiGrapes_0820"/>
<dbReference type="AlphaFoldDB" id="G8QQ71"/>
<keyword evidence="3" id="KW-1185">Reference proteome</keyword>
<gene>
    <name evidence="2" type="ordered locus">SpiGrapes_0820</name>
</gene>
<name>G8QQ71_SPHPG</name>
<evidence type="ECO:0000313" key="3">
    <source>
        <dbReference type="Proteomes" id="UP000005632"/>
    </source>
</evidence>
<proteinExistence type="predicted"/>
<dbReference type="STRING" id="158190.SpiGrapes_0820"/>
<keyword evidence="1" id="KW-0732">Signal</keyword>
<feature type="chain" id="PRO_5003513811" evidence="1">
    <location>
        <begin position="20"/>
        <end position="433"/>
    </location>
</feature>
<dbReference type="RefSeq" id="WP_014269497.1">
    <property type="nucleotide sequence ID" value="NC_016633.1"/>
</dbReference>
<dbReference type="PROSITE" id="PS51257">
    <property type="entry name" value="PROKAR_LIPOPROTEIN"/>
    <property type="match status" value="1"/>
</dbReference>
<organism evidence="2 3">
    <name type="scientific">Sphaerochaeta pleomorpha (strain ATCC BAA-1885 / DSM 22778 / Grapes)</name>
    <dbReference type="NCBI Taxonomy" id="158190"/>
    <lineage>
        <taxon>Bacteria</taxon>
        <taxon>Pseudomonadati</taxon>
        <taxon>Spirochaetota</taxon>
        <taxon>Spirochaetia</taxon>
        <taxon>Spirochaetales</taxon>
        <taxon>Sphaerochaetaceae</taxon>
        <taxon>Sphaerochaeta</taxon>
    </lineage>
</organism>
<evidence type="ECO:0000256" key="1">
    <source>
        <dbReference type="SAM" id="SignalP"/>
    </source>
</evidence>
<dbReference type="HOGENOM" id="CLU_054922_0_0_12"/>
<dbReference type="Proteomes" id="UP000005632">
    <property type="component" value="Chromosome"/>
</dbReference>
<dbReference type="EMBL" id="CP003155">
    <property type="protein sequence ID" value="AEV28648.1"/>
    <property type="molecule type" value="Genomic_DNA"/>
</dbReference>
<protein>
    <submittedName>
        <fullName evidence="2">Major membrane immunogen, membrane-anchored lipoprotein</fullName>
    </submittedName>
</protein>
<accession>G8QQ71</accession>
<feature type="signal peptide" evidence="1">
    <location>
        <begin position="1"/>
        <end position="19"/>
    </location>
</feature>